<dbReference type="PANTHER" id="PTHR43331:SF1">
    <property type="entry name" value="HOMOSERINE DEHYDROGENASE"/>
    <property type="match status" value="1"/>
</dbReference>
<dbReference type="UniPathway" id="UPA00051">
    <property type="reaction ID" value="UER00465"/>
</dbReference>
<evidence type="ECO:0000256" key="6">
    <source>
        <dbReference type="ARBA" id="ARBA00022605"/>
    </source>
</evidence>
<evidence type="ECO:0000259" key="13">
    <source>
        <dbReference type="Pfam" id="PF03447"/>
    </source>
</evidence>
<dbReference type="Pfam" id="PF00742">
    <property type="entry name" value="Homoserine_dh"/>
    <property type="match status" value="1"/>
</dbReference>
<proteinExistence type="inferred from homology"/>
<keyword evidence="9" id="KW-0486">Methionine biosynthesis</keyword>
<dbReference type="SUPFAM" id="SSF55347">
    <property type="entry name" value="Glyceraldehyde-3-phosphate dehydrogenase-like, C-terminal domain"/>
    <property type="match status" value="1"/>
</dbReference>
<evidence type="ECO:0000256" key="4">
    <source>
        <dbReference type="ARBA" id="ARBA00013213"/>
    </source>
</evidence>
<dbReference type="AlphaFoldDB" id="A0A235BTH2"/>
<feature type="domain" description="Aspartate/homoserine dehydrogenase NAD-binding" evidence="13">
    <location>
        <begin position="9"/>
        <end position="149"/>
    </location>
</feature>
<evidence type="ECO:0000256" key="10">
    <source>
        <dbReference type="PIRSR" id="PIRSR036497-1"/>
    </source>
</evidence>
<comment type="pathway">
    <text evidence="1">Amino-acid biosynthesis; L-threonine biosynthesis; L-threonine from L-aspartate: step 3/5.</text>
</comment>
<comment type="caution">
    <text evidence="14">The sequence shown here is derived from an EMBL/GenBank/DDBJ whole genome shotgun (WGS) entry which is preliminary data.</text>
</comment>
<evidence type="ECO:0000313" key="14">
    <source>
        <dbReference type="EMBL" id="OYD15482.1"/>
    </source>
</evidence>
<dbReference type="SUPFAM" id="SSF51735">
    <property type="entry name" value="NAD(P)-binding Rossmann-fold domains"/>
    <property type="match status" value="1"/>
</dbReference>
<dbReference type="GO" id="GO:0004412">
    <property type="term" value="F:homoserine dehydrogenase activity"/>
    <property type="evidence" value="ECO:0007669"/>
    <property type="project" value="UniProtKB-EC"/>
</dbReference>
<evidence type="ECO:0000256" key="8">
    <source>
        <dbReference type="ARBA" id="ARBA00023002"/>
    </source>
</evidence>
<dbReference type="UniPathway" id="UPA00050">
    <property type="reaction ID" value="UER00063"/>
</dbReference>
<keyword evidence="8" id="KW-0560">Oxidoreductase</keyword>
<evidence type="ECO:0000259" key="12">
    <source>
        <dbReference type="Pfam" id="PF00742"/>
    </source>
</evidence>
<evidence type="ECO:0000256" key="1">
    <source>
        <dbReference type="ARBA" id="ARBA00005056"/>
    </source>
</evidence>
<feature type="active site" description="Proton donor" evidence="10">
    <location>
        <position position="226"/>
    </location>
</feature>
<feature type="binding site" evidence="11">
    <location>
        <position position="211"/>
    </location>
    <ligand>
        <name>L-homoserine</name>
        <dbReference type="ChEBI" id="CHEBI:57476"/>
    </ligand>
</feature>
<dbReference type="Gene3D" id="3.30.360.10">
    <property type="entry name" value="Dihydrodipicolinate Reductase, domain 2"/>
    <property type="match status" value="1"/>
</dbReference>
<protein>
    <recommendedName>
        <fullName evidence="5">Homoserine dehydrogenase</fullName>
        <ecNumber evidence="4">1.1.1.3</ecNumber>
    </recommendedName>
</protein>
<dbReference type="PIRSF" id="PIRSF036497">
    <property type="entry name" value="HDH_short"/>
    <property type="match status" value="1"/>
</dbReference>
<dbReference type="InterPro" id="IPR005106">
    <property type="entry name" value="Asp/hSer_DH_NAD-bd"/>
</dbReference>
<dbReference type="EC" id="1.1.1.3" evidence="4"/>
<dbReference type="Gene3D" id="3.40.50.720">
    <property type="entry name" value="NAD(P)-binding Rossmann-like Domain"/>
    <property type="match status" value="1"/>
</dbReference>
<dbReference type="GO" id="GO:0009088">
    <property type="term" value="P:threonine biosynthetic process"/>
    <property type="evidence" value="ECO:0007669"/>
    <property type="project" value="UniProtKB-UniPathway"/>
</dbReference>
<gene>
    <name evidence="14" type="ORF">CH333_05625</name>
</gene>
<comment type="similarity">
    <text evidence="3">Belongs to the homoserine dehydrogenase family.</text>
</comment>
<organism evidence="14 15">
    <name type="scientific">candidate division WOR-3 bacterium JGI_Cruoil_03_44_89</name>
    <dbReference type="NCBI Taxonomy" id="1973748"/>
    <lineage>
        <taxon>Bacteria</taxon>
        <taxon>Bacteria division WOR-3</taxon>
    </lineage>
</organism>
<evidence type="ECO:0000256" key="7">
    <source>
        <dbReference type="ARBA" id="ARBA00022697"/>
    </source>
</evidence>
<comment type="pathway">
    <text evidence="2">Amino-acid biosynthesis; L-methionine biosynthesis via de novo pathway; L-homoserine from L-aspartate: step 3/3.</text>
</comment>
<dbReference type="EMBL" id="NOZQ01000117">
    <property type="protein sequence ID" value="OYD15482.1"/>
    <property type="molecule type" value="Genomic_DNA"/>
</dbReference>
<evidence type="ECO:0000256" key="3">
    <source>
        <dbReference type="ARBA" id="ARBA00006753"/>
    </source>
</evidence>
<dbReference type="Proteomes" id="UP000215215">
    <property type="component" value="Unassembled WGS sequence"/>
</dbReference>
<dbReference type="InterPro" id="IPR022697">
    <property type="entry name" value="HDH_short"/>
</dbReference>
<dbReference type="InterPro" id="IPR036291">
    <property type="entry name" value="NAD(P)-bd_dom_sf"/>
</dbReference>
<reference evidence="14 15" key="1">
    <citation type="submission" date="2017-07" db="EMBL/GenBank/DDBJ databases">
        <title>Recovery of genomes from metagenomes via a dereplication, aggregation, and scoring strategy.</title>
        <authorList>
            <person name="Sieber C.M."/>
            <person name="Probst A.J."/>
            <person name="Sharrar A."/>
            <person name="Thomas B.C."/>
            <person name="Hess M."/>
            <person name="Tringe S.G."/>
            <person name="Banfield J.F."/>
        </authorList>
    </citation>
    <scope>NUCLEOTIDE SEQUENCE [LARGE SCALE GENOMIC DNA]</scope>
    <source>
        <strain evidence="14">JGI_Cruoil_03_44_89</strain>
    </source>
</reference>
<dbReference type="NCBIfam" id="NF004976">
    <property type="entry name" value="PRK06349.1"/>
    <property type="match status" value="1"/>
</dbReference>
<feature type="binding site" evidence="11">
    <location>
        <position position="127"/>
    </location>
    <ligand>
        <name>NADPH</name>
        <dbReference type="ChEBI" id="CHEBI:57783"/>
    </ligand>
</feature>
<dbReference type="PANTHER" id="PTHR43331">
    <property type="entry name" value="HOMOSERINE DEHYDROGENASE"/>
    <property type="match status" value="1"/>
</dbReference>
<accession>A0A235BTH2</accession>
<dbReference type="FunFam" id="3.30.360.10:FF:000005">
    <property type="entry name" value="Homoserine dehydrogenase"/>
    <property type="match status" value="1"/>
</dbReference>
<evidence type="ECO:0000256" key="5">
    <source>
        <dbReference type="ARBA" id="ARBA00013376"/>
    </source>
</evidence>
<feature type="binding site" evidence="11">
    <location>
        <begin position="9"/>
        <end position="14"/>
    </location>
    <ligand>
        <name>NADP(+)</name>
        <dbReference type="ChEBI" id="CHEBI:58349"/>
    </ligand>
</feature>
<dbReference type="FunFam" id="3.40.50.720:FF:000554">
    <property type="entry name" value="Homoserine dehydrogenase"/>
    <property type="match status" value="1"/>
</dbReference>
<dbReference type="GO" id="GO:0009086">
    <property type="term" value="P:methionine biosynthetic process"/>
    <property type="evidence" value="ECO:0007669"/>
    <property type="project" value="UniProtKB-KW"/>
</dbReference>
<sequence length="348" mass="37451">MTYNLAIIGFGTVGQGFAELLQEKRESLKNTYGLEFEVVAISDPIKGSIYENAGVNLKEILTLVKKEGKIDGYAGGIKGWDSIKTIEETNADIIAEATPTNLESGEPGLTHIRTALKRGKHVITTNKGPIALFYRELAQLAKDRGKSLGFEGTVLSGTPAINLSLLTLAGTNISEIIGIMNGTTNYILTQMDAGKDYSEALREAQRLGYAETKPDADVEGWDALAKIVILSNVLMGANLKVSDVEREGITGITPSNIKDAKGEHKRYKLIARAWKENGKVKAKVSPEKVDDGNILFHISGVGNAIQFKTDILGRVTIVGPGAGKRETGFALLNDLISIHRTPMGMKGV</sequence>
<dbReference type="GO" id="GO:0050661">
    <property type="term" value="F:NADP binding"/>
    <property type="evidence" value="ECO:0007669"/>
    <property type="project" value="InterPro"/>
</dbReference>
<evidence type="ECO:0000256" key="11">
    <source>
        <dbReference type="PIRSR" id="PIRSR036497-2"/>
    </source>
</evidence>
<evidence type="ECO:0000256" key="2">
    <source>
        <dbReference type="ARBA" id="ARBA00005062"/>
    </source>
</evidence>
<keyword evidence="7" id="KW-0791">Threonine biosynthesis</keyword>
<keyword evidence="11" id="KW-0521">NADP</keyword>
<dbReference type="InterPro" id="IPR001342">
    <property type="entry name" value="HDH_cat"/>
</dbReference>
<evidence type="ECO:0000256" key="9">
    <source>
        <dbReference type="ARBA" id="ARBA00023167"/>
    </source>
</evidence>
<dbReference type="NCBIfam" id="NF004912">
    <property type="entry name" value="PRK06270.1"/>
    <property type="match status" value="1"/>
</dbReference>
<evidence type="ECO:0000313" key="15">
    <source>
        <dbReference type="Proteomes" id="UP000215215"/>
    </source>
</evidence>
<name>A0A235BTH2_UNCW3</name>
<dbReference type="Pfam" id="PF03447">
    <property type="entry name" value="NAD_binding_3"/>
    <property type="match status" value="1"/>
</dbReference>
<feature type="domain" description="Homoserine dehydrogenase catalytic" evidence="12">
    <location>
        <begin position="159"/>
        <end position="336"/>
    </location>
</feature>
<keyword evidence="6" id="KW-0028">Amino-acid biosynthesis</keyword>